<dbReference type="EMBL" id="MK095606">
    <property type="protein sequence ID" value="AZS06372.1"/>
    <property type="molecule type" value="Genomic_DNA"/>
</dbReference>
<accession>A0A3S9U7U0</accession>
<organism evidence="1 2">
    <name type="scientific">Pantoea phage vB_PagS_AAS23</name>
    <dbReference type="NCBI Taxonomy" id="2499073"/>
    <lineage>
        <taxon>Viruses</taxon>
        <taxon>Duplodnaviria</taxon>
        <taxon>Heunggongvirae</taxon>
        <taxon>Uroviricota</taxon>
        <taxon>Caudoviricetes</taxon>
        <taxon>Drexlerviridae</taxon>
        <taxon>Sauletekiovirus</taxon>
        <taxon>Sauletekiovirus AAS23</taxon>
    </lineage>
</organism>
<dbReference type="Proteomes" id="UP000288641">
    <property type="component" value="Segment"/>
</dbReference>
<evidence type="ECO:0000313" key="2">
    <source>
        <dbReference type="Proteomes" id="UP000288641"/>
    </source>
</evidence>
<gene>
    <name evidence="1" type="ORF">AAS23_gp59</name>
</gene>
<protein>
    <submittedName>
        <fullName evidence="1">Uncharacterized protein</fullName>
    </submittedName>
</protein>
<proteinExistence type="predicted"/>
<reference evidence="1 2" key="1">
    <citation type="submission" date="2018-10" db="EMBL/GenBank/DDBJ databases">
        <title>Complete genome sequence of Pantoea phage vB_PagS_AAS23.</title>
        <authorList>
            <person name="Truncaite L."/>
            <person name="Simoliuniene M."/>
            <person name="Kazlauskas D."/>
            <person name="Meskys R."/>
            <person name="Simoliunas E."/>
        </authorList>
    </citation>
    <scope>NUCLEOTIDE SEQUENCE [LARGE SCALE GENOMIC DNA]</scope>
    <source>
        <strain evidence="1">AAS23</strain>
    </source>
</reference>
<keyword evidence="2" id="KW-1185">Reference proteome</keyword>
<evidence type="ECO:0000313" key="1">
    <source>
        <dbReference type="EMBL" id="AZS06372.1"/>
    </source>
</evidence>
<name>A0A3S9U7U0_9CAUD</name>
<sequence>MSCKEFFAINIYRFEINIYRKSNITFI</sequence>